<dbReference type="AlphaFoldDB" id="A0A0F9P5Q3"/>
<accession>A0A0F9P5Q3</accession>
<comment type="caution">
    <text evidence="1">The sequence shown here is derived from an EMBL/GenBank/DDBJ whole genome shotgun (WGS) entry which is preliminary data.</text>
</comment>
<proteinExistence type="predicted"/>
<feature type="non-terminal residue" evidence="1">
    <location>
        <position position="1"/>
    </location>
</feature>
<evidence type="ECO:0000313" key="1">
    <source>
        <dbReference type="EMBL" id="KKM96360.1"/>
    </source>
</evidence>
<protein>
    <submittedName>
        <fullName evidence="1">Uncharacterized protein</fullName>
    </submittedName>
</protein>
<reference evidence="1" key="1">
    <citation type="journal article" date="2015" name="Nature">
        <title>Complex archaea that bridge the gap between prokaryotes and eukaryotes.</title>
        <authorList>
            <person name="Spang A."/>
            <person name="Saw J.H."/>
            <person name="Jorgensen S.L."/>
            <person name="Zaremba-Niedzwiedzka K."/>
            <person name="Martijn J."/>
            <person name="Lind A.E."/>
            <person name="van Eijk R."/>
            <person name="Schleper C."/>
            <person name="Guy L."/>
            <person name="Ettema T.J."/>
        </authorList>
    </citation>
    <scope>NUCLEOTIDE SEQUENCE</scope>
</reference>
<sequence length="79" mass="8815">DCLSCRTPGRVLDASLLEKADCTPQPERLLGVLWKIIIPYVRVYDDQYSNKGVDLWGPYTKADPRALIAAVQVLVEVAK</sequence>
<dbReference type="EMBL" id="LAZR01005893">
    <property type="protein sequence ID" value="KKM96360.1"/>
    <property type="molecule type" value="Genomic_DNA"/>
</dbReference>
<gene>
    <name evidence="1" type="ORF">LCGC14_1179040</name>
</gene>
<name>A0A0F9P5Q3_9ZZZZ</name>
<organism evidence="1">
    <name type="scientific">marine sediment metagenome</name>
    <dbReference type="NCBI Taxonomy" id="412755"/>
    <lineage>
        <taxon>unclassified sequences</taxon>
        <taxon>metagenomes</taxon>
        <taxon>ecological metagenomes</taxon>
    </lineage>
</organism>